<feature type="repeat" description="MBT" evidence="1">
    <location>
        <begin position="5"/>
        <end position="52"/>
    </location>
</feature>
<reference evidence="2 3" key="2">
    <citation type="submission" date="2018-11" db="EMBL/GenBank/DDBJ databases">
        <authorList>
            <consortium name="Pathogen Informatics"/>
        </authorList>
    </citation>
    <scope>NUCLEOTIDE SEQUENCE [LARGE SCALE GENOMIC DNA]</scope>
</reference>
<dbReference type="Proteomes" id="UP000050794">
    <property type="component" value="Unassembled WGS sequence"/>
</dbReference>
<evidence type="ECO:0000256" key="1">
    <source>
        <dbReference type="PROSITE-ProRule" id="PRU00459"/>
    </source>
</evidence>
<protein>
    <submittedName>
        <fullName evidence="4">COesterase domain-containing protein</fullName>
    </submittedName>
</protein>
<keyword evidence="3" id="KW-1185">Reference proteome</keyword>
<dbReference type="SUPFAM" id="SSF63748">
    <property type="entry name" value="Tudor/PWWP/MBT"/>
    <property type="match status" value="1"/>
</dbReference>
<sequence length="52" mass="5987">MNESFCWPDYLKETGAIAAPHECFFQDPVLPKNKFTVGKKIELPDPRGLFIF</sequence>
<dbReference type="WBParaSite" id="TCNE_0000407701-mRNA-1">
    <property type="protein sequence ID" value="TCNE_0000407701-mRNA-1"/>
    <property type="gene ID" value="TCNE_0000407701"/>
</dbReference>
<evidence type="ECO:0000313" key="2">
    <source>
        <dbReference type="EMBL" id="VDM29794.1"/>
    </source>
</evidence>
<dbReference type="GO" id="GO:0006355">
    <property type="term" value="P:regulation of DNA-templated transcription"/>
    <property type="evidence" value="ECO:0007669"/>
    <property type="project" value="InterPro"/>
</dbReference>
<dbReference type="InterPro" id="IPR004092">
    <property type="entry name" value="Mbt"/>
</dbReference>
<reference evidence="4" key="1">
    <citation type="submission" date="2016-06" db="UniProtKB">
        <authorList>
            <consortium name="WormBaseParasite"/>
        </authorList>
    </citation>
    <scope>IDENTIFICATION</scope>
</reference>
<evidence type="ECO:0000313" key="4">
    <source>
        <dbReference type="WBParaSite" id="TCNE_0000407701-mRNA-1"/>
    </source>
</evidence>
<gene>
    <name evidence="2" type="ORF">TCNE_LOCUS4077</name>
</gene>
<accession>A0A183U6F7</accession>
<dbReference type="Gene3D" id="2.30.30.140">
    <property type="match status" value="1"/>
</dbReference>
<dbReference type="PROSITE" id="PS51079">
    <property type="entry name" value="MBT"/>
    <property type="match status" value="1"/>
</dbReference>
<dbReference type="AlphaFoldDB" id="A0A183U6F7"/>
<evidence type="ECO:0000313" key="3">
    <source>
        <dbReference type="Proteomes" id="UP000050794"/>
    </source>
</evidence>
<dbReference type="GO" id="GO:0005634">
    <property type="term" value="C:nucleus"/>
    <property type="evidence" value="ECO:0007669"/>
    <property type="project" value="InterPro"/>
</dbReference>
<organism evidence="3 4">
    <name type="scientific">Toxocara canis</name>
    <name type="common">Canine roundworm</name>
    <dbReference type="NCBI Taxonomy" id="6265"/>
    <lineage>
        <taxon>Eukaryota</taxon>
        <taxon>Metazoa</taxon>
        <taxon>Ecdysozoa</taxon>
        <taxon>Nematoda</taxon>
        <taxon>Chromadorea</taxon>
        <taxon>Rhabditida</taxon>
        <taxon>Spirurina</taxon>
        <taxon>Ascaridomorpha</taxon>
        <taxon>Ascaridoidea</taxon>
        <taxon>Toxocaridae</taxon>
        <taxon>Toxocara</taxon>
    </lineage>
</organism>
<dbReference type="EMBL" id="UYWY01006208">
    <property type="protein sequence ID" value="VDM29794.1"/>
    <property type="molecule type" value="Genomic_DNA"/>
</dbReference>
<name>A0A183U6F7_TOXCA</name>
<proteinExistence type="predicted"/>